<dbReference type="Gene3D" id="3.30.1330.40">
    <property type="entry name" value="RutC-like"/>
    <property type="match status" value="1"/>
</dbReference>
<comment type="similarity">
    <text evidence="1">Belongs to the RutC family.</text>
</comment>
<evidence type="ECO:0000313" key="2">
    <source>
        <dbReference type="EMBL" id="CAA2110422.1"/>
    </source>
</evidence>
<name>A0A679JMU4_VARPD</name>
<reference evidence="2" key="1">
    <citation type="submission" date="2019-12" db="EMBL/GenBank/DDBJ databases">
        <authorList>
            <person name="Cremers G."/>
        </authorList>
    </citation>
    <scope>NUCLEOTIDE SEQUENCE</scope>
    <source>
        <strain evidence="2">Vvax</strain>
    </source>
</reference>
<dbReference type="FunFam" id="3.30.1330.40:FF:000001">
    <property type="entry name" value="L-PSP family endoribonuclease"/>
    <property type="match status" value="1"/>
</dbReference>
<dbReference type="EC" id="3.5.99.10" evidence="2"/>
<dbReference type="PANTHER" id="PTHR11803:SF39">
    <property type="entry name" value="2-IMINOBUTANOATE_2-IMINOPROPANOATE DEAMINASE"/>
    <property type="match status" value="1"/>
</dbReference>
<dbReference type="RefSeq" id="WP_339094922.1">
    <property type="nucleotide sequence ID" value="NZ_LR743508.1"/>
</dbReference>
<accession>A0A679JMU4</accession>
<dbReference type="Pfam" id="PF01042">
    <property type="entry name" value="Ribonuc_L-PSP"/>
    <property type="match status" value="1"/>
</dbReference>
<sequence>MQRQVIHTDLAPAAIGNYSQAIRTGSTVYLSGQIPIDPKTQKISAASAEEEIHQVFSNLRAVAEAAGGDLAHVVKLTVYLTDLADSPKVNSIMAEYFSRPYPARVAVGIASLPQGCRVEADAIMVLE</sequence>
<keyword evidence="2" id="KW-0378">Hydrolase</keyword>
<dbReference type="CDD" id="cd00448">
    <property type="entry name" value="YjgF_YER057c_UK114_family"/>
    <property type="match status" value="1"/>
</dbReference>
<evidence type="ECO:0000256" key="1">
    <source>
        <dbReference type="ARBA" id="ARBA00010552"/>
    </source>
</evidence>
<organism evidence="2">
    <name type="scientific">Variovorax paradoxus</name>
    <dbReference type="NCBI Taxonomy" id="34073"/>
    <lineage>
        <taxon>Bacteria</taxon>
        <taxon>Pseudomonadati</taxon>
        <taxon>Pseudomonadota</taxon>
        <taxon>Betaproteobacteria</taxon>
        <taxon>Burkholderiales</taxon>
        <taxon>Comamonadaceae</taxon>
        <taxon>Variovorax</taxon>
    </lineage>
</organism>
<proteinExistence type="inferred from homology"/>
<dbReference type="SUPFAM" id="SSF55298">
    <property type="entry name" value="YjgF-like"/>
    <property type="match status" value="1"/>
</dbReference>
<protein>
    <submittedName>
        <fullName evidence="2">2-iminobutanoate/2-iminopropanoate deaminase</fullName>
        <ecNumber evidence="2">3.5.99.10</ecNumber>
    </submittedName>
</protein>
<dbReference type="InterPro" id="IPR006175">
    <property type="entry name" value="YjgF/YER057c/UK114"/>
</dbReference>
<dbReference type="AlphaFoldDB" id="A0A679JMU4"/>
<dbReference type="PANTHER" id="PTHR11803">
    <property type="entry name" value="2-IMINOBUTANOATE/2-IMINOPROPANOATE DEAMINASE RIDA"/>
    <property type="match status" value="1"/>
</dbReference>
<dbReference type="GO" id="GO:0005829">
    <property type="term" value="C:cytosol"/>
    <property type="evidence" value="ECO:0007669"/>
    <property type="project" value="TreeGrafter"/>
</dbReference>
<dbReference type="InterPro" id="IPR006056">
    <property type="entry name" value="RidA"/>
</dbReference>
<dbReference type="NCBIfam" id="TIGR00004">
    <property type="entry name" value="Rid family detoxifying hydrolase"/>
    <property type="match status" value="1"/>
</dbReference>
<dbReference type="InterPro" id="IPR035959">
    <property type="entry name" value="RutC-like_sf"/>
</dbReference>
<dbReference type="EMBL" id="LR743508">
    <property type="protein sequence ID" value="CAA2110422.1"/>
    <property type="molecule type" value="Genomic_DNA"/>
</dbReference>
<dbReference type="GO" id="GO:0120241">
    <property type="term" value="F:2-iminobutanoate/2-iminopropanoate deaminase"/>
    <property type="evidence" value="ECO:0007669"/>
    <property type="project" value="UniProtKB-EC"/>
</dbReference>
<gene>
    <name evidence="2" type="primary">yabJ_3</name>
    <name evidence="2" type="ORF">VVAX_06665</name>
</gene>